<evidence type="ECO:0000313" key="2">
    <source>
        <dbReference type="Proteomes" id="UP000789901"/>
    </source>
</evidence>
<accession>A0ABN7XRU3</accession>
<feature type="non-terminal residue" evidence="1">
    <location>
        <position position="1"/>
    </location>
</feature>
<feature type="non-terminal residue" evidence="1">
    <location>
        <position position="65"/>
    </location>
</feature>
<comment type="caution">
    <text evidence="1">The sequence shown here is derived from an EMBL/GenBank/DDBJ whole genome shotgun (WGS) entry which is preliminary data.</text>
</comment>
<dbReference type="Proteomes" id="UP000789901">
    <property type="component" value="Unassembled WGS sequence"/>
</dbReference>
<keyword evidence="2" id="KW-1185">Reference proteome</keyword>
<organism evidence="1 2">
    <name type="scientific">Gigaspora margarita</name>
    <dbReference type="NCBI Taxonomy" id="4874"/>
    <lineage>
        <taxon>Eukaryota</taxon>
        <taxon>Fungi</taxon>
        <taxon>Fungi incertae sedis</taxon>
        <taxon>Mucoromycota</taxon>
        <taxon>Glomeromycotina</taxon>
        <taxon>Glomeromycetes</taxon>
        <taxon>Diversisporales</taxon>
        <taxon>Gigasporaceae</taxon>
        <taxon>Gigaspora</taxon>
    </lineage>
</organism>
<gene>
    <name evidence="1" type="ORF">GMARGA_LOCUS45889</name>
</gene>
<reference evidence="1 2" key="1">
    <citation type="submission" date="2021-06" db="EMBL/GenBank/DDBJ databases">
        <authorList>
            <person name="Kallberg Y."/>
            <person name="Tangrot J."/>
            <person name="Rosling A."/>
        </authorList>
    </citation>
    <scope>NUCLEOTIDE SEQUENCE [LARGE SCALE GENOMIC DNA]</scope>
    <source>
        <strain evidence="1 2">120-4 pot B 10/14</strain>
    </source>
</reference>
<proteinExistence type="predicted"/>
<sequence>GREELSEKITSLFEFGKFYEIEKYTKISLRPEEYKIKEYKAIIKRNKLLANGAILLEVFKLNVEK</sequence>
<protein>
    <submittedName>
        <fullName evidence="1">36767_t:CDS:1</fullName>
    </submittedName>
</protein>
<evidence type="ECO:0000313" key="1">
    <source>
        <dbReference type="EMBL" id="CAG8857068.1"/>
    </source>
</evidence>
<dbReference type="EMBL" id="CAJVQB010166898">
    <property type="protein sequence ID" value="CAG8857068.1"/>
    <property type="molecule type" value="Genomic_DNA"/>
</dbReference>
<name>A0ABN7XRU3_GIGMA</name>